<dbReference type="InterPro" id="IPR027434">
    <property type="entry name" value="Homing_endonucl"/>
</dbReference>
<reference evidence="2" key="1">
    <citation type="submission" date="2017-09" db="EMBL/GenBank/DDBJ databases">
        <title>Depth-based differentiation of microbial function through sediment-hosted aquifers and enrichment of novel symbionts in the deep terrestrial subsurface.</title>
        <authorList>
            <person name="Probst A.J."/>
            <person name="Ladd B."/>
            <person name="Jarett J.K."/>
            <person name="Geller-Mcgrath D.E."/>
            <person name="Sieber C.M.K."/>
            <person name="Emerson J.B."/>
            <person name="Anantharaman K."/>
            <person name="Thomas B.C."/>
            <person name="Malmstrom R."/>
            <person name="Stieglmeier M."/>
            <person name="Klingl A."/>
            <person name="Woyke T."/>
            <person name="Ryan C.M."/>
            <person name="Banfield J.F."/>
        </authorList>
    </citation>
    <scope>NUCLEOTIDE SEQUENCE [LARGE SCALE GENOMIC DNA]</scope>
</reference>
<dbReference type="AlphaFoldDB" id="A0A2M8ADZ3"/>
<name>A0A2M8ADZ3_9BACT</name>
<accession>A0A2M8ADZ3</accession>
<proteinExistence type="predicted"/>
<evidence type="ECO:0000313" key="2">
    <source>
        <dbReference type="Proteomes" id="UP000230611"/>
    </source>
</evidence>
<gene>
    <name evidence="1" type="ORF">CO116_03105</name>
</gene>
<dbReference type="Proteomes" id="UP000230611">
    <property type="component" value="Unassembled WGS sequence"/>
</dbReference>
<organism evidence="1 2">
    <name type="scientific">Candidatus Falkowbacteria bacterium CG_4_9_14_3_um_filter_38_19</name>
    <dbReference type="NCBI Taxonomy" id="1974559"/>
    <lineage>
        <taxon>Bacteria</taxon>
        <taxon>Candidatus Falkowiibacteriota</taxon>
    </lineage>
</organism>
<comment type="caution">
    <text evidence="1">The sequence shown here is derived from an EMBL/GenBank/DDBJ whole genome shotgun (WGS) entry which is preliminary data.</text>
</comment>
<dbReference type="EMBL" id="PFUO01000141">
    <property type="protein sequence ID" value="PJB15838.1"/>
    <property type="molecule type" value="Genomic_DNA"/>
</dbReference>
<protein>
    <submittedName>
        <fullName evidence="1">Uncharacterized protein</fullName>
    </submittedName>
</protein>
<dbReference type="SUPFAM" id="SSF55608">
    <property type="entry name" value="Homing endonucleases"/>
    <property type="match status" value="1"/>
</dbReference>
<sequence>MELKFISRIRKGNNKGTGFIYLPKDKINLFKLDDWVRVTVLKNKFFAKIIFYSYRLGVYVPKYITIENNLINKEVEIQIEKVNGFYTEMYSDGRIYIPKDIVKKQKLNHNDIVLVKGIENSKVVYEKFSKIHATKRKNRPAECHCVFDKTFHTKELLFQIEKQSHETGKERLNPLMIQLLKGTDYAFISKDSIIIFKHKVPAIITSNINYSEIAFYLGAYFADGTKKGNSWAICASTFEQAKYYLKTHNLLIRDSKPEFTISYTNIYNIEQGELKRILAEIWQKEVGIKIDKFRIRKSTGKSISKWNKYGTLVIREHRQTLLDLYNFLLKGLIKEILSQRNKKLAIDFLCGIMEGDGCASATERGHIMIFTNKDEICVLEDISNTAQIKFKTSKEDRNKYSLRIGALEILRNFPLLKDKIFVLYPKRKRALFERLKIVGATKFLIGDHEPTSWVKTWLKNNDFAAENYKITKKGLKLGNVLLKEINKVGIK</sequence>
<evidence type="ECO:0000313" key="1">
    <source>
        <dbReference type="EMBL" id="PJB15838.1"/>
    </source>
</evidence>